<dbReference type="OrthoDB" id="9794226at2"/>
<dbReference type="PANTHER" id="PTHR10961">
    <property type="entry name" value="PEROXISOMAL SARCOSINE OXIDASE"/>
    <property type="match status" value="1"/>
</dbReference>
<dbReference type="Pfam" id="PF01266">
    <property type="entry name" value="DAO"/>
    <property type="match status" value="1"/>
</dbReference>
<dbReference type="eggNOG" id="COG0665">
    <property type="taxonomic scope" value="Bacteria"/>
</dbReference>
<dbReference type="KEGG" id="psl:Psta_4654"/>
<keyword evidence="2" id="KW-0285">Flavoprotein</keyword>
<dbReference type="InterPro" id="IPR006076">
    <property type="entry name" value="FAD-dep_OxRdtase"/>
</dbReference>
<dbReference type="STRING" id="530564.Psta_4654"/>
<dbReference type="InterPro" id="IPR036188">
    <property type="entry name" value="FAD/NAD-bd_sf"/>
</dbReference>
<dbReference type="AlphaFoldDB" id="D2R7W5"/>
<dbReference type="InterPro" id="IPR045170">
    <property type="entry name" value="MTOX"/>
</dbReference>
<feature type="domain" description="FAD dependent oxidoreductase" evidence="5">
    <location>
        <begin position="5"/>
        <end position="368"/>
    </location>
</feature>
<dbReference type="GO" id="GO:0008115">
    <property type="term" value="F:sarcosine oxidase activity"/>
    <property type="evidence" value="ECO:0007669"/>
    <property type="project" value="UniProtKB-EC"/>
</dbReference>
<dbReference type="EC" id="1.5.3.1" evidence="6"/>
<dbReference type="HOGENOM" id="CLU_007884_2_1_0"/>
<dbReference type="EMBL" id="CP001848">
    <property type="protein sequence ID" value="ADB19296.1"/>
    <property type="molecule type" value="Genomic_DNA"/>
</dbReference>
<dbReference type="Gene3D" id="3.50.50.60">
    <property type="entry name" value="FAD/NAD(P)-binding domain"/>
    <property type="match status" value="1"/>
</dbReference>
<evidence type="ECO:0000256" key="1">
    <source>
        <dbReference type="ARBA" id="ARBA00001974"/>
    </source>
</evidence>
<keyword evidence="7" id="KW-1185">Reference proteome</keyword>
<reference evidence="6 7" key="1">
    <citation type="journal article" date="2009" name="Stand. Genomic Sci.">
        <title>Complete genome sequence of Pirellula staleyi type strain (ATCC 27377).</title>
        <authorList>
            <person name="Clum A."/>
            <person name="Tindall B.J."/>
            <person name="Sikorski J."/>
            <person name="Ivanova N."/>
            <person name="Mavrommatis K."/>
            <person name="Lucas S."/>
            <person name="Glavina del Rio T."/>
            <person name="Nolan M."/>
            <person name="Chen F."/>
            <person name="Tice H."/>
            <person name="Pitluck S."/>
            <person name="Cheng J.F."/>
            <person name="Chertkov O."/>
            <person name="Brettin T."/>
            <person name="Han C."/>
            <person name="Detter J.C."/>
            <person name="Kuske C."/>
            <person name="Bruce D."/>
            <person name="Goodwin L."/>
            <person name="Ovchinikova G."/>
            <person name="Pati A."/>
            <person name="Mikhailova N."/>
            <person name="Chen A."/>
            <person name="Palaniappan K."/>
            <person name="Land M."/>
            <person name="Hauser L."/>
            <person name="Chang Y.J."/>
            <person name="Jeffries C.D."/>
            <person name="Chain P."/>
            <person name="Rohde M."/>
            <person name="Goker M."/>
            <person name="Bristow J."/>
            <person name="Eisen J.A."/>
            <person name="Markowitz V."/>
            <person name="Hugenholtz P."/>
            <person name="Kyrpides N.C."/>
            <person name="Klenk H.P."/>
            <person name="Lapidus A."/>
        </authorList>
    </citation>
    <scope>NUCLEOTIDE SEQUENCE [LARGE SCALE GENOMIC DNA]</scope>
    <source>
        <strain evidence="7">ATCC 27377 / DSM 6068 / ICPB 4128</strain>
    </source>
</reference>
<evidence type="ECO:0000313" key="7">
    <source>
        <dbReference type="Proteomes" id="UP000001887"/>
    </source>
</evidence>
<keyword evidence="3" id="KW-0274">FAD</keyword>
<keyword evidence="4 6" id="KW-0560">Oxidoreductase</keyword>
<evidence type="ECO:0000256" key="3">
    <source>
        <dbReference type="ARBA" id="ARBA00022827"/>
    </source>
</evidence>
<dbReference type="SUPFAM" id="SSF51905">
    <property type="entry name" value="FAD/NAD(P)-binding domain"/>
    <property type="match status" value="1"/>
</dbReference>
<dbReference type="Proteomes" id="UP000001887">
    <property type="component" value="Chromosome"/>
</dbReference>
<dbReference type="NCBIfam" id="NF008425">
    <property type="entry name" value="PRK11259.1"/>
    <property type="match status" value="1"/>
</dbReference>
<evidence type="ECO:0000256" key="2">
    <source>
        <dbReference type="ARBA" id="ARBA00022630"/>
    </source>
</evidence>
<proteinExistence type="predicted"/>
<evidence type="ECO:0000259" key="5">
    <source>
        <dbReference type="Pfam" id="PF01266"/>
    </source>
</evidence>
<name>D2R7W5_PIRSD</name>
<organism evidence="6 7">
    <name type="scientific">Pirellula staleyi (strain ATCC 27377 / DSM 6068 / ICPB 4128)</name>
    <name type="common">Pirella staleyi</name>
    <dbReference type="NCBI Taxonomy" id="530564"/>
    <lineage>
        <taxon>Bacteria</taxon>
        <taxon>Pseudomonadati</taxon>
        <taxon>Planctomycetota</taxon>
        <taxon>Planctomycetia</taxon>
        <taxon>Pirellulales</taxon>
        <taxon>Pirellulaceae</taxon>
        <taxon>Pirellula</taxon>
    </lineage>
</organism>
<evidence type="ECO:0000256" key="4">
    <source>
        <dbReference type="ARBA" id="ARBA00023002"/>
    </source>
</evidence>
<evidence type="ECO:0000313" key="6">
    <source>
        <dbReference type="EMBL" id="ADB19296.1"/>
    </source>
</evidence>
<gene>
    <name evidence="6" type="ordered locus">Psta_4654</name>
</gene>
<dbReference type="GO" id="GO:0050660">
    <property type="term" value="F:flavin adenine dinucleotide binding"/>
    <property type="evidence" value="ECO:0007669"/>
    <property type="project" value="InterPro"/>
</dbReference>
<dbReference type="Gene3D" id="3.30.9.10">
    <property type="entry name" value="D-Amino Acid Oxidase, subunit A, domain 2"/>
    <property type="match status" value="1"/>
</dbReference>
<accession>D2R7W5</accession>
<dbReference type="PANTHER" id="PTHR10961:SF7">
    <property type="entry name" value="FAD DEPENDENT OXIDOREDUCTASE DOMAIN-CONTAINING PROTEIN"/>
    <property type="match status" value="1"/>
</dbReference>
<dbReference type="SUPFAM" id="SSF54373">
    <property type="entry name" value="FAD-linked reductases, C-terminal domain"/>
    <property type="match status" value="1"/>
</dbReference>
<comment type="cofactor">
    <cofactor evidence="1">
        <name>FAD</name>
        <dbReference type="ChEBI" id="CHEBI:57692"/>
    </cofactor>
</comment>
<sequence length="394" mass="42572" precursor="true">MSQFDVIVVGTGAMGSAAAMQLARRGRKVLGIDRYAAGHAHGSSHGETRIIRQAYFEHPSYVPLLLRAYELWRELEQHVGEQLFYQVGLLQAGPADGFVVKGVLQSAREHQLLVERLSPSQSRQRFPGLVIDPSMACVLEPAAGFLLVERCVRAHQRAAEDAGAVFAIGQVTRIEPTSDGARVWVDGEVHEAAKVVITAGSWADSLLSPIWPTLPKLSVLRKYVCWLQAKSDLYSAASGMPTWLVEAPEGVFYGFPQLGKATPGEGGVKVAEHSGGELVETSVAGPLPASTPVDSRQSRERILGFVRRSMPDLTEEVVAESHCYYTMSADEHFLVGMLPGYSQLIYAAGFSGHGFKFASVMGEVLSDLALDGGSQQPTGWLSHDRFAGSSSGHR</sequence>
<protein>
    <submittedName>
        <fullName evidence="6">Sarcosine oxidase</fullName>
        <ecNumber evidence="6">1.5.3.1</ecNumber>
    </submittedName>
</protein>